<dbReference type="Pfam" id="PF00069">
    <property type="entry name" value="Pkinase"/>
    <property type="match status" value="1"/>
</dbReference>
<feature type="region of interest" description="Disordered" evidence="6">
    <location>
        <begin position="339"/>
        <end position="507"/>
    </location>
</feature>
<dbReference type="Gene3D" id="1.10.510.10">
    <property type="entry name" value="Transferase(Phosphotransferase) domain 1"/>
    <property type="match status" value="1"/>
</dbReference>
<feature type="compositionally biased region" description="Basic residues" evidence="6">
    <location>
        <begin position="812"/>
        <end position="822"/>
    </location>
</feature>
<dbReference type="InterPro" id="IPR000719">
    <property type="entry name" value="Prot_kinase_dom"/>
</dbReference>
<evidence type="ECO:0000313" key="8">
    <source>
        <dbReference type="EMBL" id="PIK43738.1"/>
    </source>
</evidence>
<dbReference type="OrthoDB" id="10071785at2759"/>
<evidence type="ECO:0000256" key="1">
    <source>
        <dbReference type="ARBA" id="ARBA00022527"/>
    </source>
</evidence>
<name>A0A2G8K6V4_STIJA</name>
<dbReference type="GO" id="GO:0005524">
    <property type="term" value="F:ATP binding"/>
    <property type="evidence" value="ECO:0007669"/>
    <property type="project" value="UniProtKB-KW"/>
</dbReference>
<evidence type="ECO:0000256" key="6">
    <source>
        <dbReference type="SAM" id="MobiDB-lite"/>
    </source>
</evidence>
<dbReference type="EMBL" id="MRZV01000829">
    <property type="protein sequence ID" value="PIK43738.1"/>
    <property type="molecule type" value="Genomic_DNA"/>
</dbReference>
<evidence type="ECO:0000256" key="4">
    <source>
        <dbReference type="ARBA" id="ARBA00022777"/>
    </source>
</evidence>
<feature type="compositionally biased region" description="Polar residues" evidence="6">
    <location>
        <begin position="254"/>
        <end position="269"/>
    </location>
</feature>
<keyword evidence="5" id="KW-0067">ATP-binding</keyword>
<dbReference type="PROSITE" id="PS50011">
    <property type="entry name" value="PROTEIN_KINASE_DOM"/>
    <property type="match status" value="1"/>
</dbReference>
<keyword evidence="9" id="KW-1185">Reference proteome</keyword>
<reference evidence="8 9" key="1">
    <citation type="journal article" date="2017" name="PLoS Biol.">
        <title>The sea cucumber genome provides insights into morphological evolution and visceral regeneration.</title>
        <authorList>
            <person name="Zhang X."/>
            <person name="Sun L."/>
            <person name="Yuan J."/>
            <person name="Sun Y."/>
            <person name="Gao Y."/>
            <person name="Zhang L."/>
            <person name="Li S."/>
            <person name="Dai H."/>
            <person name="Hamel J.F."/>
            <person name="Liu C."/>
            <person name="Yu Y."/>
            <person name="Liu S."/>
            <person name="Lin W."/>
            <person name="Guo K."/>
            <person name="Jin S."/>
            <person name="Xu P."/>
            <person name="Storey K.B."/>
            <person name="Huan P."/>
            <person name="Zhang T."/>
            <person name="Zhou Y."/>
            <person name="Zhang J."/>
            <person name="Lin C."/>
            <person name="Li X."/>
            <person name="Xing L."/>
            <person name="Huo D."/>
            <person name="Sun M."/>
            <person name="Wang L."/>
            <person name="Mercier A."/>
            <person name="Li F."/>
            <person name="Yang H."/>
            <person name="Xiang J."/>
        </authorList>
    </citation>
    <scope>NUCLEOTIDE SEQUENCE [LARGE SCALE GENOMIC DNA]</scope>
    <source>
        <strain evidence="8">Shaxun</strain>
        <tissue evidence="8">Muscle</tissue>
    </source>
</reference>
<feature type="domain" description="Protein kinase" evidence="7">
    <location>
        <begin position="1"/>
        <end position="168"/>
    </location>
</feature>
<feature type="region of interest" description="Disordered" evidence="6">
    <location>
        <begin position="571"/>
        <end position="693"/>
    </location>
</feature>
<keyword evidence="1" id="KW-0723">Serine/threonine-protein kinase</keyword>
<feature type="compositionally biased region" description="Basic and acidic residues" evidence="6">
    <location>
        <begin position="599"/>
        <end position="618"/>
    </location>
</feature>
<feature type="compositionally biased region" description="Polar residues" evidence="6">
    <location>
        <begin position="289"/>
        <end position="298"/>
    </location>
</feature>
<comment type="caution">
    <text evidence="8">The sequence shown here is derived from an EMBL/GenBank/DDBJ whole genome shotgun (WGS) entry which is preliminary data.</text>
</comment>
<dbReference type="Proteomes" id="UP000230750">
    <property type="component" value="Unassembled WGS sequence"/>
</dbReference>
<sequence length="990" mass="109771">KLPLIRKVAVKLLQLLGFLQKQNVIHADLKPENILCPEGDINQGIKVIDFGNAIHCVYDELALYYDDYELQTIVYRAPEVICGLPFGTEIDLWSVGCILAELYIGRPLFFARTKGHILGKIYQLLGPLPVQIYQRGKFFHSFDHLGGPAQPFVGSRMSVQEAIQHPFLAPEIAIGFFLSSDQAINRCYSQGISLQPSQYNYSPYVSKMLKSKNSMQLLRNGTGSECNTDKMKRAVAEVPPLVRASVKGKEVTDSHVTTGELTSWKSEVSSDLGKEKGEEKRSCPENRQGKSGASQPQISVAGLTDEERLELPLIEGLREGSYDYDDGIKYIGLEDENVTLGREEDQERDEDQGREEDHWRVEGQGRGGEQGKDEGQGRDEDQATEEHQEREEDQGTEGDQGREGDQGGKGPGREGDQGGTRPVKGRGPGEGLESGKGRGPGEGRDTKHEKVKVQPCDKSKRQRKRVNNERYWEVDGPVIGEDGVPNTGKVTAPSTRKSKSSVASEFVGSENVAVRSPDNKTVVKTTRKEGGRQKKIIKDLGQKQTIGLNESQEGFESCYDIEELDDENRARIPNQTHLEETIDASRGGGGGGGLASGKRGKELSEERTMKRSSRLTDLHDDEQDCSPHASPTCGGRKSERINRIKGKKKIRKRESKSLATRSKNQPRKNTARTRETCNDDHNESDSSIPSDIDLSGKKRLAWEVYDQMEATELNDSLSDGERQVRSFVRKSDSIDDESEWTSDQSIISHSSKHFREKTHSKKEQGEKLELWPSVQEETKDGSLDRSGSNVKKSKKRPVTKSTNAQKGDNLIKKKHLAKRKPMQKTNATETVGGRKQSEKINRIQKEGPEMDSLGLSRGKVSRRDILKTSCATDSLESDSSGPTFGVIAEGYSGSDDEWKEVKSPKSKRRKSDKNVGKGQMSSSGRKPKSLMESSDIQASDSLWEAADDANPMSSQELSDMSSDRDDEEDVSKPPSCSPLPPKKIHPTPNI</sequence>
<keyword evidence="8" id="KW-0371">Homeobox</keyword>
<organism evidence="8 9">
    <name type="scientific">Stichopus japonicus</name>
    <name type="common">Sea cucumber</name>
    <dbReference type="NCBI Taxonomy" id="307972"/>
    <lineage>
        <taxon>Eukaryota</taxon>
        <taxon>Metazoa</taxon>
        <taxon>Echinodermata</taxon>
        <taxon>Eleutherozoa</taxon>
        <taxon>Echinozoa</taxon>
        <taxon>Holothuroidea</taxon>
        <taxon>Aspidochirotacea</taxon>
        <taxon>Aspidochirotida</taxon>
        <taxon>Stichopodidae</taxon>
        <taxon>Apostichopus</taxon>
    </lineage>
</organism>
<dbReference type="GO" id="GO:0003677">
    <property type="term" value="F:DNA binding"/>
    <property type="evidence" value="ECO:0007669"/>
    <property type="project" value="UniProtKB-KW"/>
</dbReference>
<feature type="region of interest" description="Disordered" evidence="6">
    <location>
        <begin position="246"/>
        <end position="304"/>
    </location>
</feature>
<dbReference type="InterPro" id="IPR050494">
    <property type="entry name" value="Ser_Thr_dual-spec_kinase"/>
</dbReference>
<evidence type="ECO:0000256" key="2">
    <source>
        <dbReference type="ARBA" id="ARBA00022679"/>
    </source>
</evidence>
<keyword evidence="4 8" id="KW-0418">Kinase</keyword>
<dbReference type="SMART" id="SM00220">
    <property type="entry name" value="S_TKc"/>
    <property type="match status" value="1"/>
</dbReference>
<evidence type="ECO:0000259" key="7">
    <source>
        <dbReference type="PROSITE" id="PS50011"/>
    </source>
</evidence>
<feature type="compositionally biased region" description="Polar residues" evidence="6">
    <location>
        <begin position="488"/>
        <end position="503"/>
    </location>
</feature>
<feature type="compositionally biased region" description="Acidic residues" evidence="6">
    <location>
        <begin position="344"/>
        <end position="354"/>
    </location>
</feature>
<gene>
    <name evidence="8" type="ORF">BSL78_19415</name>
</gene>
<feature type="compositionally biased region" description="Polar residues" evidence="6">
    <location>
        <begin position="931"/>
        <end position="940"/>
    </location>
</feature>
<proteinExistence type="predicted"/>
<protein>
    <submittedName>
        <fullName evidence="8">Putative homeodomain-interacting protein kinase 3</fullName>
    </submittedName>
</protein>
<evidence type="ECO:0000313" key="9">
    <source>
        <dbReference type="Proteomes" id="UP000230750"/>
    </source>
</evidence>
<dbReference type="STRING" id="307972.A0A2G8K6V4"/>
<feature type="compositionally biased region" description="Polar residues" evidence="6">
    <location>
        <begin position="869"/>
        <end position="882"/>
    </location>
</feature>
<feature type="non-terminal residue" evidence="8">
    <location>
        <position position="1"/>
    </location>
</feature>
<dbReference type="InterPro" id="IPR008271">
    <property type="entry name" value="Ser/Thr_kinase_AS"/>
</dbReference>
<dbReference type="SUPFAM" id="SSF56112">
    <property type="entry name" value="Protein kinase-like (PK-like)"/>
    <property type="match status" value="1"/>
</dbReference>
<feature type="compositionally biased region" description="Basic and acidic residues" evidence="6">
    <location>
        <begin position="272"/>
        <end position="288"/>
    </location>
</feature>
<evidence type="ECO:0000256" key="3">
    <source>
        <dbReference type="ARBA" id="ARBA00022741"/>
    </source>
</evidence>
<keyword evidence="2" id="KW-0808">Transferase</keyword>
<accession>A0A2G8K6V4</accession>
<dbReference type="InterPro" id="IPR011009">
    <property type="entry name" value="Kinase-like_dom_sf"/>
</dbReference>
<dbReference type="PROSITE" id="PS00108">
    <property type="entry name" value="PROTEIN_KINASE_ST"/>
    <property type="match status" value="1"/>
</dbReference>
<feature type="compositionally biased region" description="Basic residues" evidence="6">
    <location>
        <begin position="750"/>
        <end position="760"/>
    </location>
</feature>
<feature type="compositionally biased region" description="Basic and acidic residues" evidence="6">
    <location>
        <begin position="672"/>
        <end position="684"/>
    </location>
</feature>
<evidence type="ECO:0000256" key="5">
    <source>
        <dbReference type="ARBA" id="ARBA00022840"/>
    </source>
</evidence>
<keyword evidence="8" id="KW-0238">DNA-binding</keyword>
<dbReference type="GO" id="GO:0004674">
    <property type="term" value="F:protein serine/threonine kinase activity"/>
    <property type="evidence" value="ECO:0007669"/>
    <property type="project" value="UniProtKB-KW"/>
</dbReference>
<feature type="compositionally biased region" description="Gly residues" evidence="6">
    <location>
        <begin position="586"/>
        <end position="595"/>
    </location>
</feature>
<feature type="region of interest" description="Disordered" evidence="6">
    <location>
        <begin position="730"/>
        <end position="990"/>
    </location>
</feature>
<feature type="compositionally biased region" description="Basic residues" evidence="6">
    <location>
        <begin position="643"/>
        <end position="654"/>
    </location>
</feature>
<dbReference type="PANTHER" id="PTHR24058">
    <property type="entry name" value="DUAL SPECIFICITY PROTEIN KINASE"/>
    <property type="match status" value="1"/>
</dbReference>
<feature type="compositionally biased region" description="Basic and acidic residues" evidence="6">
    <location>
        <begin position="399"/>
        <end position="416"/>
    </location>
</feature>
<dbReference type="PANTHER" id="PTHR24058:SF130">
    <property type="entry name" value="SERINE_THREONINE PROTEIN KINASES-RELATED"/>
    <property type="match status" value="1"/>
</dbReference>
<dbReference type="AlphaFoldDB" id="A0A2G8K6V4"/>
<feature type="compositionally biased region" description="Basic and acidic residues" evidence="6">
    <location>
        <begin position="433"/>
        <end position="459"/>
    </location>
</feature>
<feature type="compositionally biased region" description="Basic and acidic residues" evidence="6">
    <location>
        <begin position="355"/>
        <end position="390"/>
    </location>
</feature>
<feature type="compositionally biased region" description="Basic and acidic residues" evidence="6">
    <location>
        <begin position="835"/>
        <end position="848"/>
    </location>
</feature>
<keyword evidence="3" id="KW-0547">Nucleotide-binding</keyword>